<accession>A0ABV0SRL4</accession>
<organism evidence="1 2">
    <name type="scientific">Ilyodon furcidens</name>
    <name type="common">goldbreast splitfin</name>
    <dbReference type="NCBI Taxonomy" id="33524"/>
    <lineage>
        <taxon>Eukaryota</taxon>
        <taxon>Metazoa</taxon>
        <taxon>Chordata</taxon>
        <taxon>Craniata</taxon>
        <taxon>Vertebrata</taxon>
        <taxon>Euteleostomi</taxon>
        <taxon>Actinopterygii</taxon>
        <taxon>Neopterygii</taxon>
        <taxon>Teleostei</taxon>
        <taxon>Neoteleostei</taxon>
        <taxon>Acanthomorphata</taxon>
        <taxon>Ovalentaria</taxon>
        <taxon>Atherinomorphae</taxon>
        <taxon>Cyprinodontiformes</taxon>
        <taxon>Goodeidae</taxon>
        <taxon>Ilyodon</taxon>
    </lineage>
</organism>
<proteinExistence type="predicted"/>
<protein>
    <submittedName>
        <fullName evidence="1">Uncharacterized protein</fullName>
    </submittedName>
</protein>
<evidence type="ECO:0000313" key="2">
    <source>
        <dbReference type="Proteomes" id="UP001482620"/>
    </source>
</evidence>
<evidence type="ECO:0000313" key="1">
    <source>
        <dbReference type="EMBL" id="MEQ2222746.1"/>
    </source>
</evidence>
<comment type="caution">
    <text evidence="1">The sequence shown here is derived from an EMBL/GenBank/DDBJ whole genome shotgun (WGS) entry which is preliminary data.</text>
</comment>
<keyword evidence="2" id="KW-1185">Reference proteome</keyword>
<reference evidence="1 2" key="1">
    <citation type="submission" date="2021-06" db="EMBL/GenBank/DDBJ databases">
        <authorList>
            <person name="Palmer J.M."/>
        </authorList>
    </citation>
    <scope>NUCLEOTIDE SEQUENCE [LARGE SCALE GENOMIC DNA]</scope>
    <source>
        <strain evidence="2">if_2019</strain>
        <tissue evidence="1">Muscle</tissue>
    </source>
</reference>
<sequence>MEHQLVKPWSLGIDRHSFKKLKKAPSTGRDVEVGCYGSQVASKGCGAGVIICLKVLLPTLDLPGKRGVWVSLVSKRVTSLWLRVAKGKVLNVACAFAPNSSSGHLGFLESLDSIQEGVSLKDFIVPLMDPLPMRAMMDLSREV</sequence>
<dbReference type="EMBL" id="JAHRIQ010004216">
    <property type="protein sequence ID" value="MEQ2222746.1"/>
    <property type="molecule type" value="Genomic_DNA"/>
</dbReference>
<name>A0ABV0SRL4_9TELE</name>
<dbReference type="Proteomes" id="UP001482620">
    <property type="component" value="Unassembled WGS sequence"/>
</dbReference>
<gene>
    <name evidence="1" type="ORF">ILYODFUR_029538</name>
</gene>